<reference evidence="19 20" key="1">
    <citation type="submission" date="2016-10" db="EMBL/GenBank/DDBJ databases">
        <authorList>
            <person name="de Groot N.N."/>
        </authorList>
    </citation>
    <scope>NUCLEOTIDE SEQUENCE [LARGE SCALE GENOMIC DNA]</scope>
    <source>
        <strain evidence="19 20">DSM 13305</strain>
    </source>
</reference>
<keyword evidence="20" id="KW-1185">Reference proteome</keyword>
<keyword evidence="11 15" id="KW-0819">tRNA processing</keyword>
<dbReference type="GO" id="GO:0002939">
    <property type="term" value="P:tRNA N1-guanine methylation"/>
    <property type="evidence" value="ECO:0007669"/>
    <property type="project" value="TreeGrafter"/>
</dbReference>
<proteinExistence type="inferred from homology"/>
<evidence type="ECO:0000256" key="3">
    <source>
        <dbReference type="ARBA" id="ARBA00007630"/>
    </source>
</evidence>
<dbReference type="Gene3D" id="3.40.1280.10">
    <property type="match status" value="1"/>
</dbReference>
<evidence type="ECO:0000313" key="19">
    <source>
        <dbReference type="EMBL" id="SEO55920.1"/>
    </source>
</evidence>
<feature type="domain" description="tRNA methyltransferase TRMD/TRM10-type" evidence="18">
    <location>
        <begin position="2"/>
        <end position="226"/>
    </location>
</feature>
<dbReference type="NCBIfam" id="TIGR00088">
    <property type="entry name" value="trmD"/>
    <property type="match status" value="1"/>
</dbReference>
<accession>A0A1H8QNX7</accession>
<dbReference type="InterPro" id="IPR016009">
    <property type="entry name" value="tRNA_MeTrfase_TRMD/TRM10"/>
</dbReference>
<evidence type="ECO:0000256" key="17">
    <source>
        <dbReference type="RuleBase" id="RU003464"/>
    </source>
</evidence>
<dbReference type="GO" id="GO:0052906">
    <property type="term" value="F:tRNA (guanine(37)-N1)-methyltransferase activity"/>
    <property type="evidence" value="ECO:0007669"/>
    <property type="project" value="UniProtKB-UniRule"/>
</dbReference>
<evidence type="ECO:0000256" key="11">
    <source>
        <dbReference type="ARBA" id="ARBA00022694"/>
    </source>
</evidence>
<evidence type="ECO:0000256" key="16">
    <source>
        <dbReference type="PIRSR" id="PIRSR000386-1"/>
    </source>
</evidence>
<gene>
    <name evidence="15" type="primary">trmD</name>
    <name evidence="19" type="ORF">SAMN04490178_10312</name>
</gene>
<comment type="catalytic activity">
    <reaction evidence="14 15 17">
        <text>guanosine(37) in tRNA + S-adenosyl-L-methionine = N(1)-methylguanosine(37) in tRNA + S-adenosyl-L-homocysteine + H(+)</text>
        <dbReference type="Rhea" id="RHEA:36899"/>
        <dbReference type="Rhea" id="RHEA-COMP:10145"/>
        <dbReference type="Rhea" id="RHEA-COMP:10147"/>
        <dbReference type="ChEBI" id="CHEBI:15378"/>
        <dbReference type="ChEBI" id="CHEBI:57856"/>
        <dbReference type="ChEBI" id="CHEBI:59789"/>
        <dbReference type="ChEBI" id="CHEBI:73542"/>
        <dbReference type="ChEBI" id="CHEBI:74269"/>
        <dbReference type="EC" id="2.1.1.228"/>
    </reaction>
</comment>
<evidence type="ECO:0000256" key="7">
    <source>
        <dbReference type="ARBA" id="ARBA00022490"/>
    </source>
</evidence>
<dbReference type="PANTHER" id="PTHR46417">
    <property type="entry name" value="TRNA (GUANINE-N(1)-)-METHYLTRANSFERASE"/>
    <property type="match status" value="1"/>
</dbReference>
<dbReference type="NCBIfam" id="NF000648">
    <property type="entry name" value="PRK00026.1"/>
    <property type="match status" value="1"/>
</dbReference>
<dbReference type="PANTHER" id="PTHR46417:SF1">
    <property type="entry name" value="TRNA (GUANINE-N(1)-)-METHYLTRANSFERASE"/>
    <property type="match status" value="1"/>
</dbReference>
<evidence type="ECO:0000313" key="20">
    <source>
        <dbReference type="Proteomes" id="UP000198847"/>
    </source>
</evidence>
<evidence type="ECO:0000256" key="2">
    <source>
        <dbReference type="ARBA" id="ARBA00004496"/>
    </source>
</evidence>
<keyword evidence="10 15" id="KW-0949">S-adenosyl-L-methionine</keyword>
<evidence type="ECO:0000256" key="5">
    <source>
        <dbReference type="ARBA" id="ARBA00012807"/>
    </source>
</evidence>
<evidence type="ECO:0000256" key="6">
    <source>
        <dbReference type="ARBA" id="ARBA00014679"/>
    </source>
</evidence>
<protein>
    <recommendedName>
        <fullName evidence="6 15">tRNA (guanine-N(1)-)-methyltransferase</fullName>
        <ecNumber evidence="5 15">2.1.1.228</ecNumber>
    </recommendedName>
    <alternativeName>
        <fullName evidence="12 15">M1G-methyltransferase</fullName>
    </alternativeName>
    <alternativeName>
        <fullName evidence="13 15">tRNA [GM37] methyltransferase</fullName>
    </alternativeName>
</protein>
<comment type="subunit">
    <text evidence="4 15 17">Homodimer.</text>
</comment>
<dbReference type="FunFam" id="3.40.1280.10:FF:000001">
    <property type="entry name" value="tRNA (guanine-N(1)-)-methyltransferase"/>
    <property type="match status" value="1"/>
</dbReference>
<dbReference type="InterPro" id="IPR029028">
    <property type="entry name" value="Alpha/beta_knot_MTases"/>
</dbReference>
<keyword evidence="7 15" id="KW-0963">Cytoplasm</keyword>
<dbReference type="EMBL" id="FODY01000003">
    <property type="protein sequence ID" value="SEO55920.1"/>
    <property type="molecule type" value="Genomic_DNA"/>
</dbReference>
<dbReference type="PIRSF" id="PIRSF000386">
    <property type="entry name" value="tRNA_mtase"/>
    <property type="match status" value="1"/>
</dbReference>
<evidence type="ECO:0000256" key="4">
    <source>
        <dbReference type="ARBA" id="ARBA00011738"/>
    </source>
</evidence>
<dbReference type="EC" id="2.1.1.228" evidence="5 15"/>
<keyword evidence="9 15" id="KW-0808">Transferase</keyword>
<dbReference type="HAMAP" id="MF_00605">
    <property type="entry name" value="TrmD"/>
    <property type="match status" value="1"/>
</dbReference>
<evidence type="ECO:0000256" key="14">
    <source>
        <dbReference type="ARBA" id="ARBA00047783"/>
    </source>
</evidence>
<dbReference type="InterPro" id="IPR023148">
    <property type="entry name" value="tRNA_m1G_MeTrfase_C_sf"/>
</dbReference>
<dbReference type="Proteomes" id="UP000198847">
    <property type="component" value="Unassembled WGS sequence"/>
</dbReference>
<evidence type="ECO:0000256" key="13">
    <source>
        <dbReference type="ARBA" id="ARBA00033392"/>
    </source>
</evidence>
<dbReference type="InterPro" id="IPR002649">
    <property type="entry name" value="tRNA_m1G_MeTrfase_TrmD"/>
</dbReference>
<feature type="binding site" evidence="15 16">
    <location>
        <begin position="135"/>
        <end position="140"/>
    </location>
    <ligand>
        <name>S-adenosyl-L-methionine</name>
        <dbReference type="ChEBI" id="CHEBI:59789"/>
    </ligand>
</feature>
<dbReference type="GO" id="GO:0005829">
    <property type="term" value="C:cytosol"/>
    <property type="evidence" value="ECO:0007669"/>
    <property type="project" value="TreeGrafter"/>
</dbReference>
<dbReference type="AlphaFoldDB" id="A0A1H8QNX7"/>
<dbReference type="InterPro" id="IPR029026">
    <property type="entry name" value="tRNA_m1G_MTases_N"/>
</dbReference>
<comment type="function">
    <text evidence="1 15 17">Specifically methylates guanosine-37 in various tRNAs.</text>
</comment>
<comment type="similarity">
    <text evidence="3 15 17">Belongs to the RNA methyltransferase TrmD family.</text>
</comment>
<dbReference type="Gene3D" id="1.10.1270.20">
    <property type="entry name" value="tRNA(m1g37)methyltransferase, domain 2"/>
    <property type="match status" value="1"/>
</dbReference>
<dbReference type="Pfam" id="PF01746">
    <property type="entry name" value="tRNA_m1G_MT"/>
    <property type="match status" value="1"/>
</dbReference>
<keyword evidence="8 15" id="KW-0489">Methyltransferase</keyword>
<evidence type="ECO:0000256" key="10">
    <source>
        <dbReference type="ARBA" id="ARBA00022691"/>
    </source>
</evidence>
<dbReference type="FunFam" id="1.10.1270.20:FF:000001">
    <property type="entry name" value="tRNA (guanine-N(1)-)-methyltransferase"/>
    <property type="match status" value="1"/>
</dbReference>
<evidence type="ECO:0000256" key="8">
    <source>
        <dbReference type="ARBA" id="ARBA00022603"/>
    </source>
</evidence>
<dbReference type="STRING" id="112903.SAMN04490178_10312"/>
<name>A0A1H8QNX7_9FIRM</name>
<dbReference type="CDD" id="cd18080">
    <property type="entry name" value="TrmD-like"/>
    <property type="match status" value="1"/>
</dbReference>
<evidence type="ECO:0000259" key="18">
    <source>
        <dbReference type="Pfam" id="PF01746"/>
    </source>
</evidence>
<evidence type="ECO:0000256" key="1">
    <source>
        <dbReference type="ARBA" id="ARBA00002634"/>
    </source>
</evidence>
<organism evidence="19 20">
    <name type="scientific">Propionispora vibrioides</name>
    <dbReference type="NCBI Taxonomy" id="112903"/>
    <lineage>
        <taxon>Bacteria</taxon>
        <taxon>Bacillati</taxon>
        <taxon>Bacillota</taxon>
        <taxon>Negativicutes</taxon>
        <taxon>Selenomonadales</taxon>
        <taxon>Sporomusaceae</taxon>
        <taxon>Propionispora</taxon>
    </lineage>
</organism>
<comment type="subcellular location">
    <subcellularLocation>
        <location evidence="2 15 17">Cytoplasm</location>
    </subcellularLocation>
</comment>
<sequence length="249" mass="27695">MMRIDIISLFPDMFAGPFGHSIIKRAREAGLLSVQVTNPRDFAFDKHHIVDDYPFGGGAGMVMKPDPVFLAVESVTAERESDKRRVILMCPGGQSFTQQKARELAGYEQLVFICGHYEGLDDRVRQHLADEAVSIGDYVLTGGELPAMVVVDAVARMLPGVLGASDGAEQDSFYSGLLEYPQYTRPRDFRGWSVPDVLISGDHAKIARWRRKQSLKNTLERRPDLLVDFPLNAEDAALLEEIKKERSGG</sequence>
<feature type="binding site" evidence="15 16">
    <location>
        <position position="115"/>
    </location>
    <ligand>
        <name>S-adenosyl-L-methionine</name>
        <dbReference type="ChEBI" id="CHEBI:59789"/>
    </ligand>
</feature>
<evidence type="ECO:0000256" key="9">
    <source>
        <dbReference type="ARBA" id="ARBA00022679"/>
    </source>
</evidence>
<evidence type="ECO:0000256" key="15">
    <source>
        <dbReference type="HAMAP-Rule" id="MF_00605"/>
    </source>
</evidence>
<evidence type="ECO:0000256" key="12">
    <source>
        <dbReference type="ARBA" id="ARBA00029736"/>
    </source>
</evidence>
<dbReference type="SUPFAM" id="SSF75217">
    <property type="entry name" value="alpha/beta knot"/>
    <property type="match status" value="1"/>
</dbReference>